<feature type="compositionally biased region" description="Acidic residues" evidence="2">
    <location>
        <begin position="264"/>
        <end position="313"/>
    </location>
</feature>
<sequence length="364" mass="40457">MSSSVCQGLQSCLEPGRLTEPLVLRLKLAPPQSNSPRSAGWAGKTSVSTNDTEEPGEKSHIEENNTTTNNSSNENKKNKNIIDENGDLGGWSFIQSLTNTSDNSKEEVENEKVYVHPMVKRSSSMLSKKSLEMCTESLGCETGSDISESSDDIRSLSSETTSFLAREERSKMREIYMAKKLNPSRSFPPPLTSISGSGGVQVRPHREGGRLVLKAVAVTPCKTYFHAERGDGRLRLRLFKDNSLDFDNLATEEEEKISEKDVENGVDDDVEAEDEAAAAAEDEEEQEQEEEEEELIDYYDDDDDDDDDDEEEDSVFRGEMDGNRQNVGGEIEIEKLPRPSRCKEGGHRNKGLWNLEACNLVATS</sequence>
<organism evidence="4 5">
    <name type="scientific">Liquidambar formosana</name>
    <name type="common">Formosan gum</name>
    <dbReference type="NCBI Taxonomy" id="63359"/>
    <lineage>
        <taxon>Eukaryota</taxon>
        <taxon>Viridiplantae</taxon>
        <taxon>Streptophyta</taxon>
        <taxon>Embryophyta</taxon>
        <taxon>Tracheophyta</taxon>
        <taxon>Spermatophyta</taxon>
        <taxon>Magnoliopsida</taxon>
        <taxon>eudicotyledons</taxon>
        <taxon>Gunneridae</taxon>
        <taxon>Pentapetalae</taxon>
        <taxon>Saxifragales</taxon>
        <taxon>Altingiaceae</taxon>
        <taxon>Liquidambar</taxon>
    </lineage>
</organism>
<protein>
    <recommendedName>
        <fullName evidence="3">FAF domain-containing protein</fullName>
    </recommendedName>
</protein>
<comment type="similarity">
    <text evidence="1">Belongs to the fantastic four family.</text>
</comment>
<comment type="caution">
    <text evidence="4">The sequence shown here is derived from an EMBL/GenBank/DDBJ whole genome shotgun (WGS) entry which is preliminary data.</text>
</comment>
<dbReference type="InterPro" id="IPR021410">
    <property type="entry name" value="FAF"/>
</dbReference>
<evidence type="ECO:0000313" key="4">
    <source>
        <dbReference type="EMBL" id="KAK9280824.1"/>
    </source>
</evidence>
<gene>
    <name evidence="4" type="ORF">L1049_003713</name>
</gene>
<dbReference type="AlphaFoldDB" id="A0AAP0WV19"/>
<evidence type="ECO:0000259" key="3">
    <source>
        <dbReference type="Pfam" id="PF11250"/>
    </source>
</evidence>
<proteinExistence type="inferred from homology"/>
<feature type="domain" description="FAF" evidence="3">
    <location>
        <begin position="186"/>
        <end position="238"/>
    </location>
</feature>
<evidence type="ECO:0000256" key="1">
    <source>
        <dbReference type="ARBA" id="ARBA00008690"/>
    </source>
</evidence>
<name>A0AAP0WV19_LIQFO</name>
<evidence type="ECO:0000313" key="5">
    <source>
        <dbReference type="Proteomes" id="UP001415857"/>
    </source>
</evidence>
<dbReference type="Proteomes" id="UP001415857">
    <property type="component" value="Unassembled WGS sequence"/>
</dbReference>
<accession>A0AAP0WV19</accession>
<dbReference type="InterPro" id="IPR046431">
    <property type="entry name" value="FAF_dom"/>
</dbReference>
<feature type="compositionally biased region" description="Low complexity" evidence="2">
    <location>
        <begin position="64"/>
        <end position="73"/>
    </location>
</feature>
<dbReference type="EMBL" id="JBBPBK010000007">
    <property type="protein sequence ID" value="KAK9280824.1"/>
    <property type="molecule type" value="Genomic_DNA"/>
</dbReference>
<reference evidence="4 5" key="1">
    <citation type="journal article" date="2024" name="Plant J.">
        <title>Genome sequences and population genomics reveal climatic adaptation and genomic divergence between two closely related sweetgum species.</title>
        <authorList>
            <person name="Xu W.Q."/>
            <person name="Ren C.Q."/>
            <person name="Zhang X.Y."/>
            <person name="Comes H.P."/>
            <person name="Liu X.H."/>
            <person name="Li Y.G."/>
            <person name="Kettle C.J."/>
            <person name="Jalonen R."/>
            <person name="Gaisberger H."/>
            <person name="Ma Y.Z."/>
            <person name="Qiu Y.X."/>
        </authorList>
    </citation>
    <scope>NUCLEOTIDE SEQUENCE [LARGE SCALE GENOMIC DNA]</scope>
    <source>
        <strain evidence="4">Hangzhou</strain>
    </source>
</reference>
<feature type="compositionally biased region" description="Basic and acidic residues" evidence="2">
    <location>
        <begin position="332"/>
        <end position="347"/>
    </location>
</feature>
<evidence type="ECO:0000256" key="2">
    <source>
        <dbReference type="SAM" id="MobiDB-lite"/>
    </source>
</evidence>
<keyword evidence="5" id="KW-1185">Reference proteome</keyword>
<dbReference type="PANTHER" id="PTHR33155:SF8">
    <property type="entry name" value="PROTEIN FANTASTIC FOUR 1"/>
    <property type="match status" value="1"/>
</dbReference>
<dbReference type="PANTHER" id="PTHR33155">
    <property type="entry name" value="FANTASTIC FOUR-LIKE PROTEIN (DUF3049)"/>
    <property type="match status" value="1"/>
</dbReference>
<feature type="region of interest" description="Disordered" evidence="2">
    <location>
        <begin position="250"/>
        <end position="347"/>
    </location>
</feature>
<dbReference type="Pfam" id="PF11250">
    <property type="entry name" value="FAF"/>
    <property type="match status" value="1"/>
</dbReference>
<feature type="region of interest" description="Disordered" evidence="2">
    <location>
        <begin position="29"/>
        <end position="82"/>
    </location>
</feature>